<keyword evidence="3" id="KW-1185">Reference proteome</keyword>
<name>A0A3M8SWX9_9GAMM</name>
<evidence type="ECO:0000313" key="2">
    <source>
        <dbReference type="EMBL" id="RNF83724.1"/>
    </source>
</evidence>
<protein>
    <submittedName>
        <fullName evidence="2">Uncharacterized protein</fullName>
    </submittedName>
</protein>
<dbReference type="Proteomes" id="UP000267049">
    <property type="component" value="Unassembled WGS sequence"/>
</dbReference>
<comment type="caution">
    <text evidence="2">The sequence shown here is derived from an EMBL/GenBank/DDBJ whole genome shotgun (WGS) entry which is preliminary data.</text>
</comment>
<dbReference type="RefSeq" id="WP_123087982.1">
    <property type="nucleotide sequence ID" value="NZ_RIBS01000004.1"/>
</dbReference>
<sequence length="62" mass="6254">MKLLSKRIKVALFALTIAGSFGFGAAQALNTGGMSATHPDTGCPLKPGCRYGGGKIGCCVLP</sequence>
<accession>A0A3M8SWX9</accession>
<proteinExistence type="predicted"/>
<dbReference type="EMBL" id="RIBS01000004">
    <property type="protein sequence ID" value="RNF83724.1"/>
    <property type="molecule type" value="Genomic_DNA"/>
</dbReference>
<feature type="chain" id="PRO_5018174782" evidence="1">
    <location>
        <begin position="29"/>
        <end position="62"/>
    </location>
</feature>
<organism evidence="2 3">
    <name type="scientific">Montanilutibacter psychrotolerans</name>
    <dbReference type="NCBI Taxonomy" id="1327343"/>
    <lineage>
        <taxon>Bacteria</taxon>
        <taxon>Pseudomonadati</taxon>
        <taxon>Pseudomonadota</taxon>
        <taxon>Gammaproteobacteria</taxon>
        <taxon>Lysobacterales</taxon>
        <taxon>Lysobacteraceae</taxon>
        <taxon>Montanilutibacter</taxon>
    </lineage>
</organism>
<keyword evidence="1" id="KW-0732">Signal</keyword>
<dbReference type="AlphaFoldDB" id="A0A3M8SWX9"/>
<dbReference type="OrthoDB" id="6026152at2"/>
<feature type="signal peptide" evidence="1">
    <location>
        <begin position="1"/>
        <end position="28"/>
    </location>
</feature>
<reference evidence="2 3" key="1">
    <citation type="submission" date="2018-11" db="EMBL/GenBank/DDBJ databases">
        <title>Lysobacter cryohumiis sp. nov., isolated from soil in the Tianshan Mountains, Xinjiang, China.</title>
        <authorList>
            <person name="Luo Y."/>
            <person name="Sheng H."/>
        </authorList>
    </citation>
    <scope>NUCLEOTIDE SEQUENCE [LARGE SCALE GENOMIC DNA]</scope>
    <source>
        <strain evidence="2 3">ZS60</strain>
    </source>
</reference>
<gene>
    <name evidence="2" type="ORF">EER27_10135</name>
</gene>
<evidence type="ECO:0000313" key="3">
    <source>
        <dbReference type="Proteomes" id="UP000267049"/>
    </source>
</evidence>
<evidence type="ECO:0000256" key="1">
    <source>
        <dbReference type="SAM" id="SignalP"/>
    </source>
</evidence>